<dbReference type="Proteomes" id="UP000700596">
    <property type="component" value="Unassembled WGS sequence"/>
</dbReference>
<name>A0A9P9IJ14_9PLEO</name>
<proteinExistence type="predicted"/>
<reference evidence="1" key="1">
    <citation type="journal article" date="2021" name="Nat. Commun.">
        <title>Genetic determinants of endophytism in the Arabidopsis root mycobiome.</title>
        <authorList>
            <person name="Mesny F."/>
            <person name="Miyauchi S."/>
            <person name="Thiergart T."/>
            <person name="Pickel B."/>
            <person name="Atanasova L."/>
            <person name="Karlsson M."/>
            <person name="Huettel B."/>
            <person name="Barry K.W."/>
            <person name="Haridas S."/>
            <person name="Chen C."/>
            <person name="Bauer D."/>
            <person name="Andreopoulos W."/>
            <person name="Pangilinan J."/>
            <person name="LaButti K."/>
            <person name="Riley R."/>
            <person name="Lipzen A."/>
            <person name="Clum A."/>
            <person name="Drula E."/>
            <person name="Henrissat B."/>
            <person name="Kohler A."/>
            <person name="Grigoriev I.V."/>
            <person name="Martin F.M."/>
            <person name="Hacquard S."/>
        </authorList>
    </citation>
    <scope>NUCLEOTIDE SEQUENCE</scope>
    <source>
        <strain evidence="1">MPI-CAGE-CH-0243</strain>
    </source>
</reference>
<keyword evidence="2" id="KW-1185">Reference proteome</keyword>
<protein>
    <submittedName>
        <fullName evidence="1">Uncharacterized protein</fullName>
    </submittedName>
</protein>
<organism evidence="1 2">
    <name type="scientific">Dendryphion nanum</name>
    <dbReference type="NCBI Taxonomy" id="256645"/>
    <lineage>
        <taxon>Eukaryota</taxon>
        <taxon>Fungi</taxon>
        <taxon>Dikarya</taxon>
        <taxon>Ascomycota</taxon>
        <taxon>Pezizomycotina</taxon>
        <taxon>Dothideomycetes</taxon>
        <taxon>Pleosporomycetidae</taxon>
        <taxon>Pleosporales</taxon>
        <taxon>Torulaceae</taxon>
        <taxon>Dendryphion</taxon>
    </lineage>
</organism>
<evidence type="ECO:0000313" key="1">
    <source>
        <dbReference type="EMBL" id="KAH7122356.1"/>
    </source>
</evidence>
<gene>
    <name evidence="1" type="ORF">B0J11DRAFT_615791</name>
</gene>
<comment type="caution">
    <text evidence="1">The sequence shown here is derived from an EMBL/GenBank/DDBJ whole genome shotgun (WGS) entry which is preliminary data.</text>
</comment>
<evidence type="ECO:0000313" key="2">
    <source>
        <dbReference type="Proteomes" id="UP000700596"/>
    </source>
</evidence>
<dbReference type="EMBL" id="JAGMWT010000009">
    <property type="protein sequence ID" value="KAH7122356.1"/>
    <property type="molecule type" value="Genomic_DNA"/>
</dbReference>
<dbReference type="AlphaFoldDB" id="A0A9P9IJ14"/>
<sequence length="110" mass="11493">MALWLIPGIPGSVSGDFVKDVNSVDPASSAVGDDEDLEGPNGSVLVTPRIKSVASQLVEHSDILHIEPMGDANAQTLLRRELGGEVDEDMAVELATALEFMPLALVQAAA</sequence>
<accession>A0A9P9IJ14</accession>
<dbReference type="OrthoDB" id="20872at2759"/>